<evidence type="ECO:0000256" key="8">
    <source>
        <dbReference type="ARBA" id="ARBA00023004"/>
    </source>
</evidence>
<sequence length="236" mass="26765">MFFVDEWMEGGGVKDDLGLSPTDKSDAKVVLGLCEKSFIWLGPNLRMYIRDPELIQEILARPDEFLKAHPNPIRDSIIGGLFVSEGHKWAKIKQIINPAFSIQNLKQLPGKKKDICNPEEQIDLVSKMMILHLPGKRKKLIEMGEGNCNDLLGILLELNLKEIEEHRVGMSMEDVIEESREEILQVFGKGEVDFEGLKILTMILNEVLRLYSPVVMLPRATFKRTKLGNMIIPSSV</sequence>
<dbReference type="Proteomes" id="UP000245207">
    <property type="component" value="Unassembled WGS sequence"/>
</dbReference>
<evidence type="ECO:0000256" key="7">
    <source>
        <dbReference type="ARBA" id="ARBA00023002"/>
    </source>
</evidence>
<dbReference type="STRING" id="35608.A0A2U1NU61"/>
<keyword evidence="10" id="KW-0472">Membrane</keyword>
<evidence type="ECO:0000256" key="10">
    <source>
        <dbReference type="ARBA" id="ARBA00023136"/>
    </source>
</evidence>
<evidence type="ECO:0000313" key="12">
    <source>
        <dbReference type="Proteomes" id="UP000245207"/>
    </source>
</evidence>
<dbReference type="InterPro" id="IPR036396">
    <property type="entry name" value="Cyt_P450_sf"/>
</dbReference>
<evidence type="ECO:0000313" key="11">
    <source>
        <dbReference type="EMBL" id="PWA77010.1"/>
    </source>
</evidence>
<proteinExistence type="inferred from homology"/>
<dbReference type="Pfam" id="PF00067">
    <property type="entry name" value="p450"/>
    <property type="match status" value="1"/>
</dbReference>
<evidence type="ECO:0000256" key="4">
    <source>
        <dbReference type="ARBA" id="ARBA00022692"/>
    </source>
</evidence>
<dbReference type="GO" id="GO:0016020">
    <property type="term" value="C:membrane"/>
    <property type="evidence" value="ECO:0007669"/>
    <property type="project" value="UniProtKB-SubCell"/>
</dbReference>
<dbReference type="EMBL" id="PKPP01002188">
    <property type="protein sequence ID" value="PWA77010.1"/>
    <property type="molecule type" value="Genomic_DNA"/>
</dbReference>
<keyword evidence="6" id="KW-1133">Transmembrane helix</keyword>
<keyword evidence="3" id="KW-0349">Heme</keyword>
<keyword evidence="4" id="KW-0812">Transmembrane</keyword>
<keyword evidence="7" id="KW-0560">Oxidoreductase</keyword>
<keyword evidence="5" id="KW-0479">Metal-binding</keyword>
<comment type="similarity">
    <text evidence="2">Belongs to the cytochrome P450 family.</text>
</comment>
<dbReference type="GO" id="GO:0020037">
    <property type="term" value="F:heme binding"/>
    <property type="evidence" value="ECO:0007669"/>
    <property type="project" value="InterPro"/>
</dbReference>
<dbReference type="GO" id="GO:0004497">
    <property type="term" value="F:monooxygenase activity"/>
    <property type="evidence" value="ECO:0007669"/>
    <property type="project" value="UniProtKB-KW"/>
</dbReference>
<gene>
    <name evidence="11" type="ORF">CTI12_AA226320</name>
</gene>
<dbReference type="AlphaFoldDB" id="A0A2U1NU61"/>
<dbReference type="InterPro" id="IPR001128">
    <property type="entry name" value="Cyt_P450"/>
</dbReference>
<dbReference type="Gene3D" id="1.10.630.10">
    <property type="entry name" value="Cytochrome P450"/>
    <property type="match status" value="2"/>
</dbReference>
<dbReference type="SUPFAM" id="SSF48264">
    <property type="entry name" value="Cytochrome P450"/>
    <property type="match status" value="1"/>
</dbReference>
<evidence type="ECO:0000256" key="9">
    <source>
        <dbReference type="ARBA" id="ARBA00023033"/>
    </source>
</evidence>
<evidence type="ECO:0000256" key="6">
    <source>
        <dbReference type="ARBA" id="ARBA00022989"/>
    </source>
</evidence>
<dbReference type="OrthoDB" id="1470350at2759"/>
<evidence type="ECO:0000256" key="2">
    <source>
        <dbReference type="ARBA" id="ARBA00010617"/>
    </source>
</evidence>
<evidence type="ECO:0000256" key="3">
    <source>
        <dbReference type="ARBA" id="ARBA00022617"/>
    </source>
</evidence>
<accession>A0A2U1NU61</accession>
<comment type="subcellular location">
    <subcellularLocation>
        <location evidence="1">Membrane</location>
    </subcellularLocation>
</comment>
<keyword evidence="8" id="KW-0408">Iron</keyword>
<protein>
    <submittedName>
        <fullName evidence="11">Cytochrome P450</fullName>
    </submittedName>
</protein>
<evidence type="ECO:0000256" key="5">
    <source>
        <dbReference type="ARBA" id="ARBA00022723"/>
    </source>
</evidence>
<dbReference type="GO" id="GO:0005506">
    <property type="term" value="F:iron ion binding"/>
    <property type="evidence" value="ECO:0007669"/>
    <property type="project" value="InterPro"/>
</dbReference>
<keyword evidence="9" id="KW-0503">Monooxygenase</keyword>
<reference evidence="11 12" key="1">
    <citation type="journal article" date="2018" name="Mol. Plant">
        <title>The genome of Artemisia annua provides insight into the evolution of Asteraceae family and artemisinin biosynthesis.</title>
        <authorList>
            <person name="Shen Q."/>
            <person name="Zhang L."/>
            <person name="Liao Z."/>
            <person name="Wang S."/>
            <person name="Yan T."/>
            <person name="Shi P."/>
            <person name="Liu M."/>
            <person name="Fu X."/>
            <person name="Pan Q."/>
            <person name="Wang Y."/>
            <person name="Lv Z."/>
            <person name="Lu X."/>
            <person name="Zhang F."/>
            <person name="Jiang W."/>
            <person name="Ma Y."/>
            <person name="Chen M."/>
            <person name="Hao X."/>
            <person name="Li L."/>
            <person name="Tang Y."/>
            <person name="Lv G."/>
            <person name="Zhou Y."/>
            <person name="Sun X."/>
            <person name="Brodelius P.E."/>
            <person name="Rose J.K.C."/>
            <person name="Tang K."/>
        </authorList>
    </citation>
    <scope>NUCLEOTIDE SEQUENCE [LARGE SCALE GENOMIC DNA]</scope>
    <source>
        <strain evidence="12">cv. Huhao1</strain>
        <tissue evidence="11">Leaf</tissue>
    </source>
</reference>
<keyword evidence="12" id="KW-1185">Reference proteome</keyword>
<comment type="caution">
    <text evidence="11">The sequence shown here is derived from an EMBL/GenBank/DDBJ whole genome shotgun (WGS) entry which is preliminary data.</text>
</comment>
<dbReference type="PANTHER" id="PTHR24282:SF269">
    <property type="entry name" value="CYTOCHROME P450, REVERSE TRANSCRIPTASE, RNA-DEPENDENT DNA POLYMERASE-RELATED"/>
    <property type="match status" value="1"/>
</dbReference>
<organism evidence="11 12">
    <name type="scientific">Artemisia annua</name>
    <name type="common">Sweet wormwood</name>
    <dbReference type="NCBI Taxonomy" id="35608"/>
    <lineage>
        <taxon>Eukaryota</taxon>
        <taxon>Viridiplantae</taxon>
        <taxon>Streptophyta</taxon>
        <taxon>Embryophyta</taxon>
        <taxon>Tracheophyta</taxon>
        <taxon>Spermatophyta</taxon>
        <taxon>Magnoliopsida</taxon>
        <taxon>eudicotyledons</taxon>
        <taxon>Gunneridae</taxon>
        <taxon>Pentapetalae</taxon>
        <taxon>asterids</taxon>
        <taxon>campanulids</taxon>
        <taxon>Asterales</taxon>
        <taxon>Asteraceae</taxon>
        <taxon>Asteroideae</taxon>
        <taxon>Anthemideae</taxon>
        <taxon>Artemisiinae</taxon>
        <taxon>Artemisia</taxon>
    </lineage>
</organism>
<name>A0A2U1NU61_ARTAN</name>
<dbReference type="PANTHER" id="PTHR24282">
    <property type="entry name" value="CYTOCHROME P450 FAMILY MEMBER"/>
    <property type="match status" value="1"/>
</dbReference>
<dbReference type="InterPro" id="IPR050665">
    <property type="entry name" value="Cytochrome_P450_Monooxygen"/>
</dbReference>
<evidence type="ECO:0000256" key="1">
    <source>
        <dbReference type="ARBA" id="ARBA00004370"/>
    </source>
</evidence>
<dbReference type="GO" id="GO:0016705">
    <property type="term" value="F:oxidoreductase activity, acting on paired donors, with incorporation or reduction of molecular oxygen"/>
    <property type="evidence" value="ECO:0007669"/>
    <property type="project" value="InterPro"/>
</dbReference>